<evidence type="ECO:0000256" key="6">
    <source>
        <dbReference type="ARBA" id="ARBA00022485"/>
    </source>
</evidence>
<feature type="domain" description="2Fe-2S ferredoxin-type" evidence="15">
    <location>
        <begin position="71"/>
        <end position="163"/>
    </location>
</feature>
<dbReference type="PROSITE" id="PS51379">
    <property type="entry name" value="4FE4S_FER_2"/>
    <property type="match status" value="1"/>
</dbReference>
<dbReference type="PANTHER" id="PTHR11921:SF29">
    <property type="entry name" value="SUCCINATE DEHYDROGENASE [UBIQUINONE] IRON-SULFUR SUBUNIT, MITOCHONDRIAL"/>
    <property type="match status" value="1"/>
</dbReference>
<dbReference type="InterPro" id="IPR025192">
    <property type="entry name" value="Succ_DH/fum_Rdtase_N"/>
</dbReference>
<dbReference type="InterPro" id="IPR050573">
    <property type="entry name" value="SDH/FRD_Iron-Sulfur"/>
</dbReference>
<evidence type="ECO:0000256" key="8">
    <source>
        <dbReference type="ARBA" id="ARBA00022714"/>
    </source>
</evidence>
<comment type="cofactor">
    <cofactor evidence="14">
        <name>[2Fe-2S] cluster</name>
        <dbReference type="ChEBI" id="CHEBI:190135"/>
    </cofactor>
    <text evidence="14">Binds 1 [2Fe-2S] cluster.</text>
</comment>
<keyword evidence="14" id="KW-0999">Mitochondrion inner membrane</keyword>
<dbReference type="PROSITE" id="PS00197">
    <property type="entry name" value="2FE2S_FER_1"/>
    <property type="match status" value="1"/>
</dbReference>
<keyword evidence="14" id="KW-0496">Mitochondrion</keyword>
<evidence type="ECO:0000256" key="10">
    <source>
        <dbReference type="ARBA" id="ARBA00023002"/>
    </source>
</evidence>
<sequence length="302" mass="33638">MVLENPRVSSLEVGGGRGGRDLHKFDLVVKNPSVLVLLRSVCTTPAASAPATPAQADPAPGITSSKAPNLKNFAIYRWDPDRTEKPQLKTYTVNTAECGPMVLDALIKIKNEIDSSLSFRRSCREGICGSCAMNIEGSNGLACLTKINTDPKSETKITPLPHMYVIKDLVVDMTQFYSQYKSIEPWLKTKKPAPGGKEHLQTKSERKKLDGMYECILCACCTTSCPSYWWNPEKYLGPAALLQAHRWIADSRDDYKTERLESLDDPFKLYRCHTIMNCARSCPKGLNPGLQIAKLKQLQVQR</sequence>
<comment type="cofactor">
    <cofactor evidence="14">
        <name>[3Fe-4S] cluster</name>
        <dbReference type="ChEBI" id="CHEBI:21137"/>
    </cofactor>
    <text evidence="14">Binds 1 [3Fe-4S] cluster.</text>
</comment>
<dbReference type="NCBIfam" id="TIGR00384">
    <property type="entry name" value="dhsB"/>
    <property type="match status" value="1"/>
</dbReference>
<evidence type="ECO:0000256" key="5">
    <source>
        <dbReference type="ARBA" id="ARBA00011313"/>
    </source>
</evidence>
<keyword evidence="10" id="KW-0560">Oxidoreductase</keyword>
<keyword evidence="6 14" id="KW-0004">4Fe-4S</keyword>
<comment type="pathway">
    <text evidence="3 14">Carbohydrate metabolism; tricarboxylic acid cycle; fumarate from succinate (eukaryal route): step 1/1.</text>
</comment>
<dbReference type="SUPFAM" id="SSF54292">
    <property type="entry name" value="2Fe-2S ferredoxin-like"/>
    <property type="match status" value="1"/>
</dbReference>
<dbReference type="InterPro" id="IPR036010">
    <property type="entry name" value="2Fe-2S_ferredoxin-like_sf"/>
</dbReference>
<comment type="catalytic activity">
    <reaction evidence="14">
        <text>a quinone + succinate = fumarate + a quinol</text>
        <dbReference type="Rhea" id="RHEA:40523"/>
        <dbReference type="ChEBI" id="CHEBI:24646"/>
        <dbReference type="ChEBI" id="CHEBI:29806"/>
        <dbReference type="ChEBI" id="CHEBI:30031"/>
        <dbReference type="ChEBI" id="CHEBI:132124"/>
    </reaction>
</comment>
<evidence type="ECO:0000256" key="13">
    <source>
        <dbReference type="ARBA" id="ARBA00023291"/>
    </source>
</evidence>
<dbReference type="PROSITE" id="PS51085">
    <property type="entry name" value="2FE2S_FER_2"/>
    <property type="match status" value="1"/>
</dbReference>
<evidence type="ECO:0000313" key="17">
    <source>
        <dbReference type="EMBL" id="CAK9264399.1"/>
    </source>
</evidence>
<evidence type="ECO:0000259" key="16">
    <source>
        <dbReference type="PROSITE" id="PS51379"/>
    </source>
</evidence>
<keyword evidence="14" id="KW-0472">Membrane</keyword>
<evidence type="ECO:0000256" key="11">
    <source>
        <dbReference type="ARBA" id="ARBA00023004"/>
    </source>
</evidence>
<comment type="subunit">
    <text evidence="5">Component of complex II composed of eight subunits in plants: four classical SDH subunits SDH1, SDH2, SDH3 and SDH4 (a flavoprotein (FP), an iron-sulfur protein (IP), and a cytochrome b composed of a large and a small subunit.), as well as four subunits unknown in mitochondria from bacteria and heterotrophic eukaryotes.</text>
</comment>
<accession>A0ABP0WC46</accession>
<dbReference type="InterPro" id="IPR006058">
    <property type="entry name" value="2Fe2S_fd_BS"/>
</dbReference>
<comment type="similarity">
    <text evidence="4 14">Belongs to the succinate dehydrogenase/fumarate reductase iron-sulfur protein family.</text>
</comment>
<gene>
    <name evidence="17" type="ORF">CSSPJE1EN1_LOCUS9877</name>
</gene>
<keyword evidence="11 14" id="KW-0408">Iron</keyword>
<dbReference type="Pfam" id="PF13534">
    <property type="entry name" value="Fer4_17"/>
    <property type="match status" value="1"/>
</dbReference>
<evidence type="ECO:0000256" key="3">
    <source>
        <dbReference type="ARBA" id="ARBA00004788"/>
    </source>
</evidence>
<name>A0ABP0WC46_9BRYO</name>
<dbReference type="EC" id="1.3.5.1" evidence="14"/>
<reference evidence="17" key="1">
    <citation type="submission" date="2024-02" db="EMBL/GenBank/DDBJ databases">
        <authorList>
            <consortium name="ELIXIR-Norway"/>
            <consortium name="Elixir Norway"/>
        </authorList>
    </citation>
    <scope>NUCLEOTIDE SEQUENCE</scope>
</reference>
<comment type="subcellular location">
    <subcellularLocation>
        <location evidence="2 14">Mitochondrion inner membrane</location>
        <topology evidence="2 14">Peripheral membrane protein</topology>
        <orientation evidence="2 14">Matrix side</orientation>
    </subcellularLocation>
</comment>
<dbReference type="Gene3D" id="1.10.1060.10">
    <property type="entry name" value="Alpha-helical ferredoxin"/>
    <property type="match status" value="1"/>
</dbReference>
<dbReference type="InterPro" id="IPR009051">
    <property type="entry name" value="Helical_ferredxn"/>
</dbReference>
<organism evidence="17 18">
    <name type="scientific">Sphagnum jensenii</name>
    <dbReference type="NCBI Taxonomy" id="128206"/>
    <lineage>
        <taxon>Eukaryota</taxon>
        <taxon>Viridiplantae</taxon>
        <taxon>Streptophyta</taxon>
        <taxon>Embryophyta</taxon>
        <taxon>Bryophyta</taxon>
        <taxon>Sphagnophytina</taxon>
        <taxon>Sphagnopsida</taxon>
        <taxon>Sphagnales</taxon>
        <taxon>Sphagnaceae</taxon>
        <taxon>Sphagnum</taxon>
    </lineage>
</organism>
<evidence type="ECO:0000256" key="7">
    <source>
        <dbReference type="ARBA" id="ARBA00022532"/>
    </source>
</evidence>
<evidence type="ECO:0000256" key="2">
    <source>
        <dbReference type="ARBA" id="ARBA00004443"/>
    </source>
</evidence>
<evidence type="ECO:0000256" key="1">
    <source>
        <dbReference type="ARBA" id="ARBA00002787"/>
    </source>
</evidence>
<evidence type="ECO:0000256" key="4">
    <source>
        <dbReference type="ARBA" id="ARBA00009433"/>
    </source>
</evidence>
<keyword evidence="7" id="KW-0816">Tricarboxylic acid cycle</keyword>
<protein>
    <recommendedName>
        <fullName evidence="14">Succinate dehydrogenase [ubiquinone] iron-sulfur subunit, mitochondrial</fullName>
        <ecNumber evidence="14">1.3.5.1</ecNumber>
    </recommendedName>
</protein>
<keyword evidence="18" id="KW-1185">Reference proteome</keyword>
<dbReference type="InterPro" id="IPR004489">
    <property type="entry name" value="Succ_DH/fum_Rdtase_Fe-S"/>
</dbReference>
<dbReference type="InterPro" id="IPR017900">
    <property type="entry name" value="4Fe4S_Fe_S_CS"/>
</dbReference>
<dbReference type="NCBIfam" id="NF004616">
    <property type="entry name" value="PRK05950.1"/>
    <property type="match status" value="1"/>
</dbReference>
<proteinExistence type="inferred from homology"/>
<dbReference type="InterPro" id="IPR001041">
    <property type="entry name" value="2Fe-2S_ferredoxin-type"/>
</dbReference>
<dbReference type="SUPFAM" id="SSF46548">
    <property type="entry name" value="alpha-helical ferredoxin"/>
    <property type="match status" value="1"/>
</dbReference>
<dbReference type="Proteomes" id="UP001497444">
    <property type="component" value="Chromosome 16"/>
</dbReference>
<evidence type="ECO:0000313" key="18">
    <source>
        <dbReference type="Proteomes" id="UP001497444"/>
    </source>
</evidence>
<dbReference type="Gene3D" id="3.10.20.30">
    <property type="match status" value="1"/>
</dbReference>
<dbReference type="EMBL" id="OZ020111">
    <property type="protein sequence ID" value="CAK9264399.1"/>
    <property type="molecule type" value="Genomic_DNA"/>
</dbReference>
<dbReference type="InterPro" id="IPR012675">
    <property type="entry name" value="Beta-grasp_dom_sf"/>
</dbReference>
<comment type="function">
    <text evidence="1 14">Iron-sulfur protein (IP) subunit of succinate dehydrogenase (SDH) that is involved in complex II of the mitochondrial electron transport chain and is responsible for transferring electrons from succinate to ubiquinone (coenzyme Q).</text>
</comment>
<dbReference type="Pfam" id="PF13085">
    <property type="entry name" value="Fer2_3"/>
    <property type="match status" value="1"/>
</dbReference>
<comment type="cofactor">
    <cofactor evidence="14">
        <name>[4Fe-4S] cluster</name>
        <dbReference type="ChEBI" id="CHEBI:49883"/>
    </cofactor>
    <text evidence="14">Binds 1 [4Fe-4S] cluster.</text>
</comment>
<feature type="domain" description="4Fe-4S ferredoxin-type" evidence="16">
    <location>
        <begin position="205"/>
        <end position="235"/>
    </location>
</feature>
<keyword evidence="13 14" id="KW-0003">3Fe-4S</keyword>
<keyword evidence="12 14" id="KW-0411">Iron-sulfur</keyword>
<dbReference type="PROSITE" id="PS00198">
    <property type="entry name" value="4FE4S_FER_1"/>
    <property type="match status" value="1"/>
</dbReference>
<keyword evidence="8 14" id="KW-0001">2Fe-2S</keyword>
<evidence type="ECO:0000256" key="12">
    <source>
        <dbReference type="ARBA" id="ARBA00023014"/>
    </source>
</evidence>
<evidence type="ECO:0000259" key="15">
    <source>
        <dbReference type="PROSITE" id="PS51085"/>
    </source>
</evidence>
<dbReference type="InterPro" id="IPR017896">
    <property type="entry name" value="4Fe4S_Fe-S-bd"/>
</dbReference>
<evidence type="ECO:0000256" key="14">
    <source>
        <dbReference type="RuleBase" id="RU361237"/>
    </source>
</evidence>
<dbReference type="PANTHER" id="PTHR11921">
    <property type="entry name" value="SUCCINATE DEHYDROGENASE IRON-SULFUR PROTEIN"/>
    <property type="match status" value="1"/>
</dbReference>
<evidence type="ECO:0000256" key="9">
    <source>
        <dbReference type="ARBA" id="ARBA00022723"/>
    </source>
</evidence>
<keyword evidence="9 14" id="KW-0479">Metal-binding</keyword>